<dbReference type="InterPro" id="IPR000064">
    <property type="entry name" value="NLP_P60_dom"/>
</dbReference>
<accession>A0ABU9IQ98</accession>
<dbReference type="InterPro" id="IPR038765">
    <property type="entry name" value="Papain-like_cys_pep_sf"/>
</dbReference>
<gene>
    <name evidence="7" type="ORF">AAEO57_10925</name>
</gene>
<evidence type="ECO:0000259" key="6">
    <source>
        <dbReference type="PROSITE" id="PS51935"/>
    </source>
</evidence>
<dbReference type="PANTHER" id="PTHR47053">
    <property type="entry name" value="MUREIN DD-ENDOPEPTIDASE MEPH-RELATED"/>
    <property type="match status" value="1"/>
</dbReference>
<comment type="caution">
    <text evidence="7">The sequence shown here is derived from an EMBL/GenBank/DDBJ whole genome shotgun (WGS) entry which is preliminary data.</text>
</comment>
<protein>
    <submittedName>
        <fullName evidence="7">C40 family peptidase</fullName>
    </submittedName>
</protein>
<dbReference type="InterPro" id="IPR051202">
    <property type="entry name" value="Peptidase_C40"/>
</dbReference>
<evidence type="ECO:0000256" key="4">
    <source>
        <dbReference type="ARBA" id="ARBA00022807"/>
    </source>
</evidence>
<reference evidence="7 8" key="1">
    <citation type="submission" date="2024-04" db="EMBL/GenBank/DDBJ databases">
        <title>Flavobacterium sp. DGU38 16S ribosomal RNA gene Genome sequencing and assembly.</title>
        <authorList>
            <person name="Park S."/>
        </authorList>
    </citation>
    <scope>NUCLEOTIDE SEQUENCE [LARGE SCALE GENOMIC DNA]</scope>
    <source>
        <strain evidence="7 8">DGU38</strain>
    </source>
</reference>
<dbReference type="Gene3D" id="3.90.1720.10">
    <property type="entry name" value="endopeptidase domain like (from Nostoc punctiforme)"/>
    <property type="match status" value="1"/>
</dbReference>
<evidence type="ECO:0000256" key="3">
    <source>
        <dbReference type="ARBA" id="ARBA00022801"/>
    </source>
</evidence>
<keyword evidence="2" id="KW-0645">Protease</keyword>
<dbReference type="SUPFAM" id="SSF54001">
    <property type="entry name" value="Cysteine proteinases"/>
    <property type="match status" value="1"/>
</dbReference>
<name>A0ABU9IQ98_9FLAO</name>
<evidence type="ECO:0000256" key="5">
    <source>
        <dbReference type="SAM" id="SignalP"/>
    </source>
</evidence>
<keyword evidence="3" id="KW-0378">Hydrolase</keyword>
<dbReference type="RefSeq" id="WP_341692479.1">
    <property type="nucleotide sequence ID" value="NZ_JBBYHS010000010.1"/>
</dbReference>
<keyword evidence="5" id="KW-0732">Signal</keyword>
<comment type="similarity">
    <text evidence="1">Belongs to the peptidase C40 family.</text>
</comment>
<feature type="chain" id="PRO_5047103409" evidence="5">
    <location>
        <begin position="23"/>
        <end position="171"/>
    </location>
</feature>
<evidence type="ECO:0000313" key="7">
    <source>
        <dbReference type="EMBL" id="MEL1254292.1"/>
    </source>
</evidence>
<dbReference type="EMBL" id="JBBYHS010000010">
    <property type="protein sequence ID" value="MEL1254292.1"/>
    <property type="molecule type" value="Genomic_DNA"/>
</dbReference>
<dbReference type="PANTHER" id="PTHR47053:SF1">
    <property type="entry name" value="MUREIN DD-ENDOPEPTIDASE MEPH-RELATED"/>
    <property type="match status" value="1"/>
</dbReference>
<dbReference type="Pfam" id="PF00877">
    <property type="entry name" value="NLPC_P60"/>
    <property type="match status" value="1"/>
</dbReference>
<keyword evidence="4" id="KW-0788">Thiol protease</keyword>
<evidence type="ECO:0000256" key="1">
    <source>
        <dbReference type="ARBA" id="ARBA00007074"/>
    </source>
</evidence>
<feature type="signal peptide" evidence="5">
    <location>
        <begin position="1"/>
        <end position="22"/>
    </location>
</feature>
<sequence length="171" mass="19156">MKTTVPVLLLLLTILFSSFTLKKENQTQSDSVKKIQTGIERDSVISYAKQHLGTRYLYASSNPNKGFDCSGFVYYVFKNFGLTLPRSSGGYKNIGRALKPEEFKVGDVLVFYGYKDRSVIGHVGIICEANGMQSKFIHASSGKAQKVTITGLDEEHYTKRFYKCVDVLSLE</sequence>
<organism evidence="7 8">
    <name type="scientific">Flavobacterium calami</name>
    <dbReference type="NCBI Taxonomy" id="3139144"/>
    <lineage>
        <taxon>Bacteria</taxon>
        <taxon>Pseudomonadati</taxon>
        <taxon>Bacteroidota</taxon>
        <taxon>Flavobacteriia</taxon>
        <taxon>Flavobacteriales</taxon>
        <taxon>Flavobacteriaceae</taxon>
        <taxon>Flavobacterium</taxon>
    </lineage>
</organism>
<feature type="domain" description="NlpC/P60" evidence="6">
    <location>
        <begin position="38"/>
        <end position="169"/>
    </location>
</feature>
<dbReference type="PROSITE" id="PS51935">
    <property type="entry name" value="NLPC_P60"/>
    <property type="match status" value="1"/>
</dbReference>
<dbReference type="Proteomes" id="UP001485226">
    <property type="component" value="Unassembled WGS sequence"/>
</dbReference>
<evidence type="ECO:0000313" key="8">
    <source>
        <dbReference type="Proteomes" id="UP001485226"/>
    </source>
</evidence>
<evidence type="ECO:0000256" key="2">
    <source>
        <dbReference type="ARBA" id="ARBA00022670"/>
    </source>
</evidence>
<proteinExistence type="inferred from homology"/>
<keyword evidence="8" id="KW-1185">Reference proteome</keyword>